<dbReference type="PRINTS" id="PR00481">
    <property type="entry name" value="LAMNOPPTDASE"/>
</dbReference>
<comment type="similarity">
    <text evidence="1">Belongs to the peptidase M17 family.</text>
</comment>
<dbReference type="SUPFAM" id="SSF52540">
    <property type="entry name" value="P-loop containing nucleoside triphosphate hydrolases"/>
    <property type="match status" value="2"/>
</dbReference>
<evidence type="ECO:0000256" key="13">
    <source>
        <dbReference type="ARBA" id="ARBA00045966"/>
    </source>
</evidence>
<feature type="region of interest" description="Disordered" evidence="17">
    <location>
        <begin position="16"/>
        <end position="61"/>
    </location>
</feature>
<feature type="compositionally biased region" description="Basic and acidic residues" evidence="17">
    <location>
        <begin position="16"/>
        <end position="38"/>
    </location>
</feature>
<keyword evidence="20" id="KW-1185">Reference proteome</keyword>
<comment type="catalytic activity">
    <reaction evidence="7">
        <text>an S-substituted L-cysteinylglycine + H2O = an S-substituted L-cysteine + glycine</text>
        <dbReference type="Rhea" id="RHEA:60444"/>
        <dbReference type="ChEBI" id="CHEBI:15377"/>
        <dbReference type="ChEBI" id="CHEBI:57305"/>
        <dbReference type="ChEBI" id="CHEBI:58717"/>
        <dbReference type="ChEBI" id="CHEBI:143103"/>
        <dbReference type="EC" id="3.4.13.23"/>
    </reaction>
    <physiologicalReaction direction="left-to-right" evidence="7">
        <dbReference type="Rhea" id="RHEA:60445"/>
    </physiologicalReaction>
</comment>
<dbReference type="InterPro" id="IPR011356">
    <property type="entry name" value="Leucine_aapep/pepB"/>
</dbReference>
<keyword evidence="4" id="KW-0645">Protease</keyword>
<dbReference type="GO" id="GO:0030145">
    <property type="term" value="F:manganese ion binding"/>
    <property type="evidence" value="ECO:0007669"/>
    <property type="project" value="InterPro"/>
</dbReference>
<comment type="catalytic activity">
    <reaction evidence="14">
        <text>S-benzyl-L-cysteinylglycine + H2O = S-benzyl-L-cysteine + glycine</text>
        <dbReference type="Rhea" id="RHEA:62568"/>
        <dbReference type="ChEBI" id="CHEBI:15377"/>
        <dbReference type="ChEBI" id="CHEBI:57305"/>
        <dbReference type="ChEBI" id="CHEBI:145802"/>
        <dbReference type="ChEBI" id="CHEBI:145803"/>
    </reaction>
    <physiologicalReaction direction="left-to-right" evidence="14">
        <dbReference type="Rhea" id="RHEA:62569"/>
    </physiologicalReaction>
</comment>
<accession>A0A7R9KJH8</accession>
<dbReference type="InterPro" id="IPR003395">
    <property type="entry name" value="RecF/RecN/SMC_N"/>
</dbReference>
<proteinExistence type="inferred from homology"/>
<organism evidence="19">
    <name type="scientific">Medioppia subpectinata</name>
    <dbReference type="NCBI Taxonomy" id="1979941"/>
    <lineage>
        <taxon>Eukaryota</taxon>
        <taxon>Metazoa</taxon>
        <taxon>Ecdysozoa</taxon>
        <taxon>Arthropoda</taxon>
        <taxon>Chelicerata</taxon>
        <taxon>Arachnida</taxon>
        <taxon>Acari</taxon>
        <taxon>Acariformes</taxon>
        <taxon>Sarcoptiformes</taxon>
        <taxon>Oribatida</taxon>
        <taxon>Brachypylina</taxon>
        <taxon>Oppioidea</taxon>
        <taxon>Oppiidae</taxon>
        <taxon>Medioppia</taxon>
    </lineage>
</organism>
<protein>
    <recommendedName>
        <fullName evidence="2">Cytosol aminopeptidase</fullName>
        <ecNumber evidence="8">3.4.13.23</ecNumber>
    </recommendedName>
    <alternativeName>
        <fullName evidence="11">Cysteinylglycine-S-conjugate dipeptidase</fullName>
    </alternativeName>
    <alternativeName>
        <fullName evidence="12">Leucine aminopeptidase 3</fullName>
    </alternativeName>
    <alternativeName>
        <fullName evidence="10">Proline aminopeptidase</fullName>
    </alternativeName>
    <alternativeName>
        <fullName evidence="9">Prolyl aminopeptidase</fullName>
    </alternativeName>
</protein>
<dbReference type="EMBL" id="CAJPIZ010002201">
    <property type="protein sequence ID" value="CAG2104682.1"/>
    <property type="molecule type" value="Genomic_DNA"/>
</dbReference>
<evidence type="ECO:0000256" key="2">
    <source>
        <dbReference type="ARBA" id="ARBA00014190"/>
    </source>
</evidence>
<evidence type="ECO:0000256" key="15">
    <source>
        <dbReference type="ARBA" id="ARBA00049107"/>
    </source>
</evidence>
<dbReference type="InterPro" id="IPR010935">
    <property type="entry name" value="SMC_hinge"/>
</dbReference>
<feature type="coiled-coil region" evidence="16">
    <location>
        <begin position="371"/>
        <end position="405"/>
    </location>
</feature>
<keyword evidence="3" id="KW-0031">Aminopeptidase</keyword>
<dbReference type="SUPFAM" id="SSF52949">
    <property type="entry name" value="Macro domain-like"/>
    <property type="match status" value="1"/>
</dbReference>
<evidence type="ECO:0000256" key="14">
    <source>
        <dbReference type="ARBA" id="ARBA00047881"/>
    </source>
</evidence>
<dbReference type="InterPro" id="IPR043472">
    <property type="entry name" value="Macro_dom-like"/>
</dbReference>
<dbReference type="GO" id="GO:0005524">
    <property type="term" value="F:ATP binding"/>
    <property type="evidence" value="ECO:0007669"/>
    <property type="project" value="InterPro"/>
</dbReference>
<dbReference type="Gene3D" id="3.40.50.300">
    <property type="entry name" value="P-loop containing nucleotide triphosphate hydrolases"/>
    <property type="match status" value="2"/>
</dbReference>
<feature type="domain" description="SMC hinge" evidence="18">
    <location>
        <begin position="212"/>
        <end position="332"/>
    </location>
</feature>
<dbReference type="Pfam" id="PF02463">
    <property type="entry name" value="SMC_N"/>
    <property type="match status" value="2"/>
</dbReference>
<dbReference type="Gene3D" id="1.20.1060.20">
    <property type="match status" value="1"/>
</dbReference>
<dbReference type="Proteomes" id="UP000759131">
    <property type="component" value="Unassembled WGS sequence"/>
</dbReference>
<sequence length="1471" mass="167654">LKDCAEIKKNSTKRVNELNDKLKNSKSIREREHKEAEQNLKNARTQAEKARKAMADDQQKAESLQLEIEELTKQMVSCEQQLNQFRTEIVDKRKEVTEFEERVNEVKQRVSELSAELKEHKRLLKTHSDEMSKMQKQRESVLKKAEENELKIKQIKYEIEKIKNSSAESAQNVKHMKRKNPWIEEERHLFGNESAGYVRFDYKDPHHNFDRSAVIGVVCNLFRVRDTKYAYALEKAVGGRLYNVVMRDSQSAKAILDRGQLRERRTLIPLDRIQGYDADPRALKRARNIVGHENVDYAINYVDYDPSLSVAMKHVFGDTMIVPDMEIAKRIVYEVHKTAVTLDGEVIEPSGVLSGGSTSQGTQLLAKVAEILDKRRMFEELKHSMTEMEREFQNLNKDSKNYMTTKQSFELKEREAELVRQRLQQGNSAHSLMEEIEALRQTIETEEKALKDCAEIKKNSTKRVNELNDKLKNSKSIREREHKEAEQNLKNARTQAEKARKAMADDQQKAESLQLEIEELTKQMVSCEQQLNQFRTEIVDKRKEVTEFEERVNEVKQRVSELSAELKEHKRLLKTHSDEMSKMQKQRESVLKKAEENELKIKQIKYEIEKIKNSSAESAQNVKHMKRKNPWIEEERHLFGNESAGYGFNNFDGSDSNRRLERLKSTKASLAKTVNMRANIMLSDKEKESEELSRKRGIVATDKYNLIHYMEEMDQKKKDALFKAWEKINVDFGDIFSTFLPNSNAKLEAPEGKDVTDGLEVKVAFGDVWKDSLTELSGGQRSLVALSLILALLKYNPAPLYILDEVDAALDQSHTQNTGIMIRTHFRNSQFIIVSLKDDMFNNANVLFKTRLLKTHSDEMSKMQKQRESVLKKAEENELKIKQIKYEIEKIKNSSAESAQNVKHMKRKNPWIEEERHLFGNESAGYGFNNFDGSDSNRRLERLKSTKASLAKTVNMRANIMLSDKEKESEELSRKRGIVATDKYNLIHYMEEMDQKKKDALFKAWEKINVDFGDIFSTFLPNSNAKLEAPEGKDVTDGLEVKVAFGDVWKDSLTELSGGQRSLVALSLILALLKYNPAPLYILDEVDAALDQSHTQNTGIMIRTHFRNSQFIIVSLKDDMFNNANVLFKTRSHQLFVHRKHQLIAFPYKSCQPLSTSSKPSLMGKKAILLGVYEKSDDKDNYVFTQNATKFDETIDGKLTNAINIIGPLKKSKCRVFYGLSPSHPVVAVVGLGPNNAGYNDAEEVDEDRENIRTAIAVGARTLRDIGTIDEIDVDDCGDGVAAAEGSHLILYNYDELKGDSLKKPVIKLNHLNALNDSSAESKWNYGQSLAVGQNFTRKLMETPANLMTPTKFANIAVQELTKLGVEVHVRDRAWAEAKKMGSFLSVANGSDEPPIFLELHYNNAPNTKPLVFVGKGITFDSGGISLKPSANMDKMRADMGGAANVFGAISTLAATKAAVNVIGEYCHRLT</sequence>
<evidence type="ECO:0000256" key="12">
    <source>
        <dbReference type="ARBA" id="ARBA00031564"/>
    </source>
</evidence>
<gene>
    <name evidence="19" type="ORF">OSB1V03_LOCUS4697</name>
</gene>
<evidence type="ECO:0000256" key="17">
    <source>
        <dbReference type="SAM" id="MobiDB-lite"/>
    </source>
</evidence>
<dbReference type="GO" id="GO:0006508">
    <property type="term" value="P:proteolysis"/>
    <property type="evidence" value="ECO:0007669"/>
    <property type="project" value="UniProtKB-KW"/>
</dbReference>
<keyword evidence="5" id="KW-0378">Hydrolase</keyword>
<evidence type="ECO:0000313" key="19">
    <source>
        <dbReference type="EMBL" id="CAD7624252.1"/>
    </source>
</evidence>
<evidence type="ECO:0000256" key="16">
    <source>
        <dbReference type="SAM" id="Coils"/>
    </source>
</evidence>
<evidence type="ECO:0000256" key="1">
    <source>
        <dbReference type="ARBA" id="ARBA00009528"/>
    </source>
</evidence>
<dbReference type="InterPro" id="IPR000819">
    <property type="entry name" value="Peptidase_M17_C"/>
</dbReference>
<evidence type="ECO:0000256" key="3">
    <source>
        <dbReference type="ARBA" id="ARBA00022438"/>
    </source>
</evidence>
<dbReference type="InterPro" id="IPR027417">
    <property type="entry name" value="P-loop_NTPase"/>
</dbReference>
<dbReference type="Pfam" id="PF06470">
    <property type="entry name" value="SMC_hinge"/>
    <property type="match status" value="1"/>
</dbReference>
<dbReference type="GO" id="GO:0005737">
    <property type="term" value="C:cytoplasm"/>
    <property type="evidence" value="ECO:0007669"/>
    <property type="project" value="InterPro"/>
</dbReference>
<dbReference type="OrthoDB" id="10255539at2759"/>
<evidence type="ECO:0000256" key="11">
    <source>
        <dbReference type="ARBA" id="ARBA00030997"/>
    </source>
</evidence>
<dbReference type="GO" id="GO:0005694">
    <property type="term" value="C:chromosome"/>
    <property type="evidence" value="ECO:0007669"/>
    <property type="project" value="InterPro"/>
</dbReference>
<dbReference type="Gene3D" id="1.20.5.340">
    <property type="match status" value="1"/>
</dbReference>
<feature type="non-terminal residue" evidence="19">
    <location>
        <position position="1"/>
    </location>
</feature>
<evidence type="ECO:0000313" key="20">
    <source>
        <dbReference type="Proteomes" id="UP000759131"/>
    </source>
</evidence>
<feature type="coiled-coil region" evidence="16">
    <location>
        <begin position="853"/>
        <end position="894"/>
    </location>
</feature>
<dbReference type="Gene3D" id="3.30.70.1620">
    <property type="match status" value="1"/>
</dbReference>
<evidence type="ECO:0000256" key="10">
    <source>
        <dbReference type="ARBA" id="ARBA00030930"/>
    </source>
</evidence>
<dbReference type="Gene3D" id="3.40.220.10">
    <property type="entry name" value="Leucine Aminopeptidase, subunit E, domain 1"/>
    <property type="match status" value="1"/>
</dbReference>
<comment type="function">
    <text evidence="13">Cytosolic metallopeptidase that catalyzes the removal of unsubstituted N-terminal hydrophobic amino acids from various peptides. The presence of Zn(2+) ions is essential for the peptidase activity, and the association with other cofactors can modulate the substrate spectificity of the enzyme. For instance, in the presence of Mn(2+), it displays a specific Cys-Gly hydrolyzing activity of Cys-Gly-S-conjugates. Involved in the metabolism of glutathione and in the degradation of glutathione S-conjugates, which may play a role in the control of the cell redox status.</text>
</comment>
<reference evidence="19" key="1">
    <citation type="submission" date="2020-11" db="EMBL/GenBank/DDBJ databases">
        <authorList>
            <person name="Tran Van P."/>
        </authorList>
    </citation>
    <scope>NUCLEOTIDE SEQUENCE</scope>
</reference>
<feature type="compositionally biased region" description="Basic and acidic residues" evidence="17">
    <location>
        <begin position="46"/>
        <end position="60"/>
    </location>
</feature>
<dbReference type="Pfam" id="PF02789">
    <property type="entry name" value="Peptidase_M17_N"/>
    <property type="match status" value="1"/>
</dbReference>
<dbReference type="SUPFAM" id="SSF75553">
    <property type="entry name" value="Smc hinge domain"/>
    <property type="match status" value="1"/>
</dbReference>
<comment type="catalytic activity">
    <reaction evidence="15">
        <text>L-cysteinylglycine + H2O = L-cysteine + glycine</text>
        <dbReference type="Rhea" id="RHEA:28783"/>
        <dbReference type="ChEBI" id="CHEBI:15377"/>
        <dbReference type="ChEBI" id="CHEBI:35235"/>
        <dbReference type="ChEBI" id="CHEBI:57305"/>
        <dbReference type="ChEBI" id="CHEBI:61694"/>
    </reaction>
    <physiologicalReaction direction="left-to-right" evidence="15">
        <dbReference type="Rhea" id="RHEA:28784"/>
    </physiologicalReaction>
</comment>
<evidence type="ECO:0000256" key="5">
    <source>
        <dbReference type="ARBA" id="ARBA00022801"/>
    </source>
</evidence>
<evidence type="ECO:0000256" key="8">
    <source>
        <dbReference type="ARBA" id="ARBA00023625"/>
    </source>
</evidence>
<dbReference type="Pfam" id="PF00883">
    <property type="entry name" value="Peptidase_M17"/>
    <property type="match status" value="1"/>
</dbReference>
<dbReference type="PANTHER" id="PTHR43977">
    <property type="entry name" value="STRUCTURAL MAINTENANCE OF CHROMOSOMES PROTEIN 3"/>
    <property type="match status" value="1"/>
</dbReference>
<dbReference type="SMART" id="SM00968">
    <property type="entry name" value="SMC_hinge"/>
    <property type="match status" value="1"/>
</dbReference>
<feature type="coiled-coil region" evidence="16">
    <location>
        <begin position="429"/>
        <end position="614"/>
    </location>
</feature>
<name>A0A7R9KJH8_9ACAR</name>
<evidence type="ECO:0000256" key="7">
    <source>
        <dbReference type="ARBA" id="ARBA00023511"/>
    </source>
</evidence>
<evidence type="ECO:0000256" key="9">
    <source>
        <dbReference type="ARBA" id="ARBA00029605"/>
    </source>
</evidence>
<dbReference type="InterPro" id="IPR036277">
    <property type="entry name" value="SMC_hinge_sf"/>
</dbReference>
<keyword evidence="6 16" id="KW-0175">Coiled coil</keyword>
<evidence type="ECO:0000256" key="6">
    <source>
        <dbReference type="ARBA" id="ARBA00023054"/>
    </source>
</evidence>
<dbReference type="GO" id="GO:0070006">
    <property type="term" value="F:metalloaminopeptidase activity"/>
    <property type="evidence" value="ECO:0007669"/>
    <property type="project" value="InterPro"/>
</dbReference>
<evidence type="ECO:0000259" key="18">
    <source>
        <dbReference type="SMART" id="SM00968"/>
    </source>
</evidence>
<dbReference type="EC" id="3.4.13.23" evidence="8"/>
<dbReference type="EMBL" id="OC856776">
    <property type="protein sequence ID" value="CAD7624252.1"/>
    <property type="molecule type" value="Genomic_DNA"/>
</dbReference>
<evidence type="ECO:0000256" key="4">
    <source>
        <dbReference type="ARBA" id="ARBA00022670"/>
    </source>
</evidence>
<dbReference type="InterPro" id="IPR008283">
    <property type="entry name" value="Peptidase_M17_N"/>
</dbReference>
<dbReference type="Gene3D" id="3.40.630.10">
    <property type="entry name" value="Zn peptidases"/>
    <property type="match status" value="1"/>
</dbReference>
<dbReference type="GO" id="GO:0051276">
    <property type="term" value="P:chromosome organization"/>
    <property type="evidence" value="ECO:0007669"/>
    <property type="project" value="InterPro"/>
</dbReference>
<dbReference type="SUPFAM" id="SSF53187">
    <property type="entry name" value="Zn-dependent exopeptidases"/>
    <property type="match status" value="1"/>
</dbReference>